<dbReference type="RefSeq" id="WP_146533296.1">
    <property type="nucleotide sequence ID" value="NZ_SJPX01000002.1"/>
</dbReference>
<reference evidence="6 7" key="1">
    <citation type="submission" date="2019-02" db="EMBL/GenBank/DDBJ databases">
        <title>Deep-cultivation of Planctomycetes and their phenomic and genomic characterization uncovers novel biology.</title>
        <authorList>
            <person name="Wiegand S."/>
            <person name="Jogler M."/>
            <person name="Boedeker C."/>
            <person name="Pinto D."/>
            <person name="Vollmers J."/>
            <person name="Rivas-Marin E."/>
            <person name="Kohn T."/>
            <person name="Peeters S.H."/>
            <person name="Heuer A."/>
            <person name="Rast P."/>
            <person name="Oberbeckmann S."/>
            <person name="Bunk B."/>
            <person name="Jeske O."/>
            <person name="Meyerdierks A."/>
            <person name="Storesund J.E."/>
            <person name="Kallscheuer N."/>
            <person name="Luecker S."/>
            <person name="Lage O.M."/>
            <person name="Pohl T."/>
            <person name="Merkel B.J."/>
            <person name="Hornburger P."/>
            <person name="Mueller R.-W."/>
            <person name="Bruemmer F."/>
            <person name="Labrenz M."/>
            <person name="Spormann A.M."/>
            <person name="Op Den Camp H."/>
            <person name="Overmann J."/>
            <person name="Amann R."/>
            <person name="Jetten M.S.M."/>
            <person name="Mascher T."/>
            <person name="Medema M.H."/>
            <person name="Devos D.P."/>
            <person name="Kaster A.-K."/>
            <person name="Ovreas L."/>
            <person name="Rohde M."/>
            <person name="Galperin M.Y."/>
            <person name="Jogler C."/>
        </authorList>
    </citation>
    <scope>NUCLEOTIDE SEQUENCE [LARGE SCALE GENOMIC DNA]</scope>
    <source>
        <strain evidence="6 7">Poly59</strain>
    </source>
</reference>
<dbReference type="GO" id="GO:0043709">
    <property type="term" value="P:cell adhesion involved in single-species biofilm formation"/>
    <property type="evidence" value="ECO:0007669"/>
    <property type="project" value="TreeGrafter"/>
</dbReference>
<dbReference type="PANTHER" id="PTHR45138:SF9">
    <property type="entry name" value="DIGUANYLATE CYCLASE DGCM-RELATED"/>
    <property type="match status" value="1"/>
</dbReference>
<dbReference type="AlphaFoldDB" id="A0A5C6F3E9"/>
<dbReference type="GO" id="GO:0000160">
    <property type="term" value="P:phosphorelay signal transduction system"/>
    <property type="evidence" value="ECO:0007669"/>
    <property type="project" value="InterPro"/>
</dbReference>
<dbReference type="GO" id="GO:1902201">
    <property type="term" value="P:negative regulation of bacterial-type flagellum-dependent cell motility"/>
    <property type="evidence" value="ECO:0007669"/>
    <property type="project" value="TreeGrafter"/>
</dbReference>
<accession>A0A5C6F3E9</accession>
<evidence type="ECO:0000256" key="1">
    <source>
        <dbReference type="ARBA" id="ARBA00012528"/>
    </source>
</evidence>
<dbReference type="Gene3D" id="3.40.50.2300">
    <property type="match status" value="1"/>
</dbReference>
<evidence type="ECO:0000256" key="2">
    <source>
        <dbReference type="ARBA" id="ARBA00034247"/>
    </source>
</evidence>
<keyword evidence="3" id="KW-0597">Phosphoprotein</keyword>
<dbReference type="InterPro" id="IPR050469">
    <property type="entry name" value="Diguanylate_Cyclase"/>
</dbReference>
<dbReference type="NCBIfam" id="TIGR00254">
    <property type="entry name" value="GGDEF"/>
    <property type="match status" value="1"/>
</dbReference>
<dbReference type="SMART" id="SM00267">
    <property type="entry name" value="GGDEF"/>
    <property type="match status" value="1"/>
</dbReference>
<dbReference type="CDD" id="cd00156">
    <property type="entry name" value="REC"/>
    <property type="match status" value="1"/>
</dbReference>
<name>A0A5C6F3E9_9BACT</name>
<feature type="modified residue" description="4-aspartylphosphate" evidence="3">
    <location>
        <position position="61"/>
    </location>
</feature>
<dbReference type="EMBL" id="SJPX01000002">
    <property type="protein sequence ID" value="TWU55030.1"/>
    <property type="molecule type" value="Genomic_DNA"/>
</dbReference>
<keyword evidence="7" id="KW-1185">Reference proteome</keyword>
<dbReference type="FunFam" id="3.30.70.270:FF:000001">
    <property type="entry name" value="Diguanylate cyclase domain protein"/>
    <property type="match status" value="1"/>
</dbReference>
<organism evidence="6 7">
    <name type="scientific">Rubripirellula reticaptiva</name>
    <dbReference type="NCBI Taxonomy" id="2528013"/>
    <lineage>
        <taxon>Bacteria</taxon>
        <taxon>Pseudomonadati</taxon>
        <taxon>Planctomycetota</taxon>
        <taxon>Planctomycetia</taxon>
        <taxon>Pirellulales</taxon>
        <taxon>Pirellulaceae</taxon>
        <taxon>Rubripirellula</taxon>
    </lineage>
</organism>
<dbReference type="SUPFAM" id="SSF52172">
    <property type="entry name" value="CheY-like"/>
    <property type="match status" value="1"/>
</dbReference>
<dbReference type="InterPro" id="IPR029787">
    <property type="entry name" value="Nucleotide_cyclase"/>
</dbReference>
<comment type="catalytic activity">
    <reaction evidence="2">
        <text>2 GTP = 3',3'-c-di-GMP + 2 diphosphate</text>
        <dbReference type="Rhea" id="RHEA:24898"/>
        <dbReference type="ChEBI" id="CHEBI:33019"/>
        <dbReference type="ChEBI" id="CHEBI:37565"/>
        <dbReference type="ChEBI" id="CHEBI:58805"/>
        <dbReference type="EC" id="2.7.7.65"/>
    </reaction>
</comment>
<dbReference type="PANTHER" id="PTHR45138">
    <property type="entry name" value="REGULATORY COMPONENTS OF SENSORY TRANSDUCTION SYSTEM"/>
    <property type="match status" value="1"/>
</dbReference>
<proteinExistence type="predicted"/>
<dbReference type="InterPro" id="IPR011006">
    <property type="entry name" value="CheY-like_superfamily"/>
</dbReference>
<dbReference type="GO" id="GO:0005886">
    <property type="term" value="C:plasma membrane"/>
    <property type="evidence" value="ECO:0007669"/>
    <property type="project" value="TreeGrafter"/>
</dbReference>
<evidence type="ECO:0000256" key="3">
    <source>
        <dbReference type="PROSITE-ProRule" id="PRU00169"/>
    </source>
</evidence>
<dbReference type="EC" id="2.7.7.65" evidence="1"/>
<dbReference type="PROSITE" id="PS50887">
    <property type="entry name" value="GGDEF"/>
    <property type="match status" value="1"/>
</dbReference>
<dbReference type="PROSITE" id="PS50110">
    <property type="entry name" value="RESPONSE_REGULATORY"/>
    <property type="match status" value="1"/>
</dbReference>
<sequence>MLTNLRPIQVLLVEDTENDAIFVTRLLECNPSLNFSVRRADTLEAAISLMGAEDFDVSLLDLSLPDAKGLESFDKIRAMDARLPVVVLTDLNDEELALLAIESGAQDFMSKDHITGQMLYRSLIFAIARQQKVLGFQAAADTDPLTGMPNRRHLKTWFTESLESTRISGTEMSIAILDLDHFKRINDEHGHFVGDAVLRHVGKFLAESIGPRMLAARFGGEEFAILMPGYPLPIAVSFIDRTLRELASEKVTAGDLAISVTSSAGVINTPPNDCWDAAYMACDVLLYEAKTSGRNRLASKDRSRETVGCLKHA</sequence>
<dbReference type="InterPro" id="IPR000160">
    <property type="entry name" value="GGDEF_dom"/>
</dbReference>
<dbReference type="Gene3D" id="3.30.70.270">
    <property type="match status" value="1"/>
</dbReference>
<dbReference type="InterPro" id="IPR001789">
    <property type="entry name" value="Sig_transdc_resp-reg_receiver"/>
</dbReference>
<dbReference type="Pfam" id="PF00990">
    <property type="entry name" value="GGDEF"/>
    <property type="match status" value="1"/>
</dbReference>
<evidence type="ECO:0000313" key="6">
    <source>
        <dbReference type="EMBL" id="TWU55030.1"/>
    </source>
</evidence>
<dbReference type="Proteomes" id="UP000317977">
    <property type="component" value="Unassembled WGS sequence"/>
</dbReference>
<feature type="domain" description="GGDEF" evidence="5">
    <location>
        <begin position="170"/>
        <end position="302"/>
    </location>
</feature>
<feature type="domain" description="Response regulatory" evidence="4">
    <location>
        <begin position="9"/>
        <end position="126"/>
    </location>
</feature>
<comment type="caution">
    <text evidence="6">The sequence shown here is derived from an EMBL/GenBank/DDBJ whole genome shotgun (WGS) entry which is preliminary data.</text>
</comment>
<dbReference type="InterPro" id="IPR043128">
    <property type="entry name" value="Rev_trsase/Diguanyl_cyclase"/>
</dbReference>
<dbReference type="GO" id="GO:0052621">
    <property type="term" value="F:diguanylate cyclase activity"/>
    <property type="evidence" value="ECO:0007669"/>
    <property type="project" value="UniProtKB-EC"/>
</dbReference>
<dbReference type="Pfam" id="PF00072">
    <property type="entry name" value="Response_reg"/>
    <property type="match status" value="1"/>
</dbReference>
<evidence type="ECO:0000259" key="4">
    <source>
        <dbReference type="PROSITE" id="PS50110"/>
    </source>
</evidence>
<dbReference type="CDD" id="cd01949">
    <property type="entry name" value="GGDEF"/>
    <property type="match status" value="1"/>
</dbReference>
<gene>
    <name evidence="6" type="primary">pleD_2</name>
    <name evidence="6" type="ORF">Poly59_13230</name>
</gene>
<dbReference type="SMART" id="SM00448">
    <property type="entry name" value="REC"/>
    <property type="match status" value="1"/>
</dbReference>
<protein>
    <recommendedName>
        <fullName evidence="1">diguanylate cyclase</fullName>
        <ecNumber evidence="1">2.7.7.65</ecNumber>
    </recommendedName>
</protein>
<dbReference type="OrthoDB" id="244535at2"/>
<dbReference type="SUPFAM" id="SSF55073">
    <property type="entry name" value="Nucleotide cyclase"/>
    <property type="match status" value="1"/>
</dbReference>
<evidence type="ECO:0000259" key="5">
    <source>
        <dbReference type="PROSITE" id="PS50887"/>
    </source>
</evidence>
<evidence type="ECO:0000313" key="7">
    <source>
        <dbReference type="Proteomes" id="UP000317977"/>
    </source>
</evidence>